<accession>A0A0F9CXW6</accession>
<dbReference type="AlphaFoldDB" id="A0A0F9CXW6"/>
<comment type="caution">
    <text evidence="1">The sequence shown here is derived from an EMBL/GenBank/DDBJ whole genome shotgun (WGS) entry which is preliminary data.</text>
</comment>
<gene>
    <name evidence="1" type="ORF">LCGC14_2268350</name>
</gene>
<dbReference type="EMBL" id="LAZR01031303">
    <property type="protein sequence ID" value="KKL54144.1"/>
    <property type="molecule type" value="Genomic_DNA"/>
</dbReference>
<reference evidence="1" key="1">
    <citation type="journal article" date="2015" name="Nature">
        <title>Complex archaea that bridge the gap between prokaryotes and eukaryotes.</title>
        <authorList>
            <person name="Spang A."/>
            <person name="Saw J.H."/>
            <person name="Jorgensen S.L."/>
            <person name="Zaremba-Niedzwiedzka K."/>
            <person name="Martijn J."/>
            <person name="Lind A.E."/>
            <person name="van Eijk R."/>
            <person name="Schleper C."/>
            <person name="Guy L."/>
            <person name="Ettema T.J."/>
        </authorList>
    </citation>
    <scope>NUCLEOTIDE SEQUENCE</scope>
</reference>
<protein>
    <submittedName>
        <fullName evidence="1">Uncharacterized protein</fullName>
    </submittedName>
</protein>
<evidence type="ECO:0000313" key="1">
    <source>
        <dbReference type="EMBL" id="KKL54144.1"/>
    </source>
</evidence>
<proteinExistence type="predicted"/>
<sequence>MIGKEYNIKNLNKFQQEKLKEEKFYEFQLTQMTFNIIKEIFYFIF</sequence>
<name>A0A0F9CXW6_9ZZZZ</name>
<organism evidence="1">
    <name type="scientific">marine sediment metagenome</name>
    <dbReference type="NCBI Taxonomy" id="412755"/>
    <lineage>
        <taxon>unclassified sequences</taxon>
        <taxon>metagenomes</taxon>
        <taxon>ecological metagenomes</taxon>
    </lineage>
</organism>